<accession>A0ABD2GFT3</accession>
<reference evidence="2 3" key="1">
    <citation type="journal article" date="2022" name="G3 (Bethesda)">
        <title>Evaluating Illumina-, Nanopore-, and PacBio-based genome assembly strategies with the bald notothen, Trematomus borchgrevinki.</title>
        <authorList>
            <person name="Rayamajhi N."/>
            <person name="Cheng C.C."/>
            <person name="Catchen J.M."/>
        </authorList>
    </citation>
    <scope>NUCLEOTIDE SEQUENCE [LARGE SCALE GENOMIC DNA]</scope>
    <source>
        <strain evidence="2">AGRC-2024</strain>
    </source>
</reference>
<dbReference type="AlphaFoldDB" id="A0ABD2GFT3"/>
<dbReference type="InterPro" id="IPR025398">
    <property type="entry name" value="DUF4371"/>
</dbReference>
<dbReference type="PANTHER" id="PTHR45749">
    <property type="match status" value="1"/>
</dbReference>
<comment type="caution">
    <text evidence="2">The sequence shown here is derived from an EMBL/GenBank/DDBJ whole genome shotgun (WGS) entry which is preliminary data.</text>
</comment>
<proteinExistence type="predicted"/>
<evidence type="ECO:0000313" key="3">
    <source>
        <dbReference type="Proteomes" id="UP001619887"/>
    </source>
</evidence>
<organism evidence="2 3">
    <name type="scientific">Pagothenia borchgrevinki</name>
    <name type="common">Bald rockcod</name>
    <name type="synonym">Trematomus borchgrevinki</name>
    <dbReference type="NCBI Taxonomy" id="8213"/>
    <lineage>
        <taxon>Eukaryota</taxon>
        <taxon>Metazoa</taxon>
        <taxon>Chordata</taxon>
        <taxon>Craniata</taxon>
        <taxon>Vertebrata</taxon>
        <taxon>Euteleostomi</taxon>
        <taxon>Actinopterygii</taxon>
        <taxon>Neopterygii</taxon>
        <taxon>Teleostei</taxon>
        <taxon>Neoteleostei</taxon>
        <taxon>Acanthomorphata</taxon>
        <taxon>Eupercaria</taxon>
        <taxon>Perciformes</taxon>
        <taxon>Notothenioidei</taxon>
        <taxon>Nototheniidae</taxon>
        <taxon>Pagothenia</taxon>
    </lineage>
</organism>
<protein>
    <recommendedName>
        <fullName evidence="1">DUF4371 domain-containing protein</fullName>
    </recommendedName>
</protein>
<name>A0ABD2GFT3_PAGBO</name>
<dbReference type="Proteomes" id="UP001619887">
    <property type="component" value="Unassembled WGS sequence"/>
</dbReference>
<dbReference type="Pfam" id="PF14291">
    <property type="entry name" value="DUF4371"/>
    <property type="match status" value="1"/>
</dbReference>
<evidence type="ECO:0000259" key="1">
    <source>
        <dbReference type="Pfam" id="PF14291"/>
    </source>
</evidence>
<gene>
    <name evidence="2" type="ORF">OYC64_005385</name>
</gene>
<keyword evidence="3" id="KW-1185">Reference proteome</keyword>
<feature type="domain" description="DUF4371" evidence="1">
    <location>
        <begin position="7"/>
        <end position="89"/>
    </location>
</feature>
<dbReference type="EMBL" id="JBIYXZ010002079">
    <property type="protein sequence ID" value="KAL3052852.1"/>
    <property type="molecule type" value="Genomic_DNA"/>
</dbReference>
<sequence>MKSSQAISLEVDESTDVSIIRQLDVHVRYLDKEGHVLNQFLDLVAIADGKANTVVNAIKDVMLKKGLPTENLYGLGTDGTAVMTGRLNGVAKQLADSFPKIVAVACAA</sequence>
<dbReference type="PANTHER" id="PTHR45749:SF21">
    <property type="entry name" value="DUF4371 DOMAIN-CONTAINING PROTEIN"/>
    <property type="match status" value="1"/>
</dbReference>
<reference evidence="2 3" key="2">
    <citation type="journal article" date="2024" name="G3 (Bethesda)">
        <title>The genome of the cryopelagic Antarctic bald notothen, Trematomus borchgrevinki.</title>
        <authorList>
            <person name="Rayamajhi N."/>
            <person name="Rivera-Colon A.G."/>
            <person name="Minhas B.F."/>
            <person name="Cheng C.C."/>
            <person name="Catchen J.M."/>
        </authorList>
    </citation>
    <scope>NUCLEOTIDE SEQUENCE [LARGE SCALE GENOMIC DNA]</scope>
    <source>
        <strain evidence="2">AGRC-2024</strain>
    </source>
</reference>
<evidence type="ECO:0000313" key="2">
    <source>
        <dbReference type="EMBL" id="KAL3052852.1"/>
    </source>
</evidence>